<protein>
    <submittedName>
        <fullName evidence="1">Uncharacterized protein</fullName>
    </submittedName>
</protein>
<keyword evidence="2" id="KW-1185">Reference proteome</keyword>
<sequence>MISNVIQQNVSKNHEQLEMLRSLQRSPPVLASAEGGVVASPLLLSSLRPWSFDRDAISENNT</sequence>
<dbReference type="Gramene" id="PUZ77355">
    <property type="protein sequence ID" value="PUZ77355"/>
    <property type="gene ID" value="GQ55_1G364700"/>
</dbReference>
<proteinExistence type="predicted"/>
<dbReference type="EMBL" id="CM009749">
    <property type="protein sequence ID" value="PUZ77355.1"/>
    <property type="molecule type" value="Genomic_DNA"/>
</dbReference>
<name>A0A2T7FBA8_9POAL</name>
<accession>A0A2T7FBA8</accession>
<gene>
    <name evidence="1" type="ORF">GQ55_1G364700</name>
</gene>
<evidence type="ECO:0000313" key="1">
    <source>
        <dbReference type="EMBL" id="PUZ77355.1"/>
    </source>
</evidence>
<dbReference type="Proteomes" id="UP000244336">
    <property type="component" value="Chromosome 1"/>
</dbReference>
<reference evidence="1 2" key="1">
    <citation type="submission" date="2018-04" db="EMBL/GenBank/DDBJ databases">
        <title>WGS assembly of Panicum hallii var. hallii HAL2.</title>
        <authorList>
            <person name="Lovell J."/>
            <person name="Jenkins J."/>
            <person name="Lowry D."/>
            <person name="Mamidi S."/>
            <person name="Sreedasyam A."/>
            <person name="Weng X."/>
            <person name="Barry K."/>
            <person name="Bonette J."/>
            <person name="Campitelli B."/>
            <person name="Daum C."/>
            <person name="Gordon S."/>
            <person name="Gould B."/>
            <person name="Lipzen A."/>
            <person name="MacQueen A."/>
            <person name="Palacio-Mejia J."/>
            <person name="Plott C."/>
            <person name="Shakirov E."/>
            <person name="Shu S."/>
            <person name="Yoshinaga Y."/>
            <person name="Zane M."/>
            <person name="Rokhsar D."/>
            <person name="Grimwood J."/>
            <person name="Schmutz J."/>
            <person name="Juenger T."/>
        </authorList>
    </citation>
    <scope>NUCLEOTIDE SEQUENCE [LARGE SCALE GENOMIC DNA]</scope>
    <source>
        <strain evidence="2">cv. HAL2</strain>
    </source>
</reference>
<evidence type="ECO:0000313" key="2">
    <source>
        <dbReference type="Proteomes" id="UP000244336"/>
    </source>
</evidence>
<organism evidence="1 2">
    <name type="scientific">Panicum hallii var. hallii</name>
    <dbReference type="NCBI Taxonomy" id="1504633"/>
    <lineage>
        <taxon>Eukaryota</taxon>
        <taxon>Viridiplantae</taxon>
        <taxon>Streptophyta</taxon>
        <taxon>Embryophyta</taxon>
        <taxon>Tracheophyta</taxon>
        <taxon>Spermatophyta</taxon>
        <taxon>Magnoliopsida</taxon>
        <taxon>Liliopsida</taxon>
        <taxon>Poales</taxon>
        <taxon>Poaceae</taxon>
        <taxon>PACMAD clade</taxon>
        <taxon>Panicoideae</taxon>
        <taxon>Panicodae</taxon>
        <taxon>Paniceae</taxon>
        <taxon>Panicinae</taxon>
        <taxon>Panicum</taxon>
        <taxon>Panicum sect. Panicum</taxon>
    </lineage>
</organism>
<dbReference type="AlphaFoldDB" id="A0A2T7FBA8"/>